<feature type="domain" description="Aminotransferase class V" evidence="12">
    <location>
        <begin position="41"/>
        <end position="330"/>
    </location>
</feature>
<dbReference type="InterPro" id="IPR000192">
    <property type="entry name" value="Aminotrans_V_dom"/>
</dbReference>
<dbReference type="GO" id="GO:0004648">
    <property type="term" value="F:O-phospho-L-serine:2-oxoglutarate aminotransferase activity"/>
    <property type="evidence" value="ECO:0007669"/>
    <property type="project" value="UniProtKB-EC"/>
</dbReference>
<dbReference type="InterPro" id="IPR006272">
    <property type="entry name" value="Pser_aminoTfrase_mycobac"/>
</dbReference>
<evidence type="ECO:0000256" key="7">
    <source>
        <dbReference type="ARBA" id="ARBA00022605"/>
    </source>
</evidence>
<evidence type="ECO:0000256" key="10">
    <source>
        <dbReference type="ARBA" id="ARBA00023096"/>
    </source>
</evidence>
<dbReference type="Gene3D" id="3.40.640.10">
    <property type="entry name" value="Type I PLP-dependent aspartate aminotransferase-like (Major domain)"/>
    <property type="match status" value="1"/>
</dbReference>
<dbReference type="PIRSF" id="PIRSF000525">
    <property type="entry name" value="SerC"/>
    <property type="match status" value="1"/>
</dbReference>
<dbReference type="EC" id="2.6.1.52" evidence="4"/>
<dbReference type="Gene3D" id="3.90.1150.10">
    <property type="entry name" value="Aspartate Aminotransferase, domain 1"/>
    <property type="match status" value="1"/>
</dbReference>
<accession>A0A6J6NHZ8</accession>
<keyword evidence="10" id="KW-0664">Pyridoxine biosynthesis</keyword>
<dbReference type="PANTHER" id="PTHR21152:SF40">
    <property type="entry name" value="ALANINE--GLYOXYLATE AMINOTRANSFERASE"/>
    <property type="match status" value="1"/>
</dbReference>
<gene>
    <name evidence="13" type="ORF">UFOPK2373_00440</name>
</gene>
<reference evidence="13" key="1">
    <citation type="submission" date="2020-05" db="EMBL/GenBank/DDBJ databases">
        <authorList>
            <person name="Chiriac C."/>
            <person name="Salcher M."/>
            <person name="Ghai R."/>
            <person name="Kavagutti S V."/>
        </authorList>
    </citation>
    <scope>NUCLEOTIDE SEQUENCE</scope>
</reference>
<evidence type="ECO:0000256" key="8">
    <source>
        <dbReference type="ARBA" id="ARBA00022679"/>
    </source>
</evidence>
<comment type="pathway">
    <text evidence="2">Amino-acid biosynthesis; L-serine biosynthesis; L-serine from 3-phospho-D-glycerate: step 2/3.</text>
</comment>
<dbReference type="UniPathway" id="UPA00135">
    <property type="reaction ID" value="UER00197"/>
</dbReference>
<dbReference type="InterPro" id="IPR015422">
    <property type="entry name" value="PyrdxlP-dep_Trfase_small"/>
</dbReference>
<organism evidence="13">
    <name type="scientific">freshwater metagenome</name>
    <dbReference type="NCBI Taxonomy" id="449393"/>
    <lineage>
        <taxon>unclassified sequences</taxon>
        <taxon>metagenomes</taxon>
        <taxon>ecological metagenomes</taxon>
    </lineage>
</organism>
<keyword evidence="9" id="KW-0663">Pyridoxal phosphate</keyword>
<dbReference type="GO" id="GO:0008453">
    <property type="term" value="F:alanine-glyoxylate transaminase activity"/>
    <property type="evidence" value="ECO:0007669"/>
    <property type="project" value="TreeGrafter"/>
</dbReference>
<dbReference type="EMBL" id="CAEZXL010000056">
    <property type="protein sequence ID" value="CAB4684245.1"/>
    <property type="molecule type" value="Genomic_DNA"/>
</dbReference>
<dbReference type="GO" id="GO:0004760">
    <property type="term" value="F:L-serine-pyruvate transaminase activity"/>
    <property type="evidence" value="ECO:0007669"/>
    <property type="project" value="TreeGrafter"/>
</dbReference>
<proteinExistence type="inferred from homology"/>
<dbReference type="GO" id="GO:0005777">
    <property type="term" value="C:peroxisome"/>
    <property type="evidence" value="ECO:0007669"/>
    <property type="project" value="TreeGrafter"/>
</dbReference>
<sequence>MVEIKIPQDLLPEDGRFGCGPSKVRPAQIAAFAVAGAELMGTSHRQAPVKSLVKRVQEGLMDLFHNPHGYEIVLGNGGSTAFWDVASFSLAEGKSQLLVHGEFGAKFATALSAPWLEKPTVIQGEVGSRLELKAEAGISSYAYPQNETSTGVVAPVKRVHGADKDALFLTDATSAAGGIDFDAHETDVYYFAPQKNFASDGGLWFALMSPAAIERAERIAASERYIPEFLSLKTAIDNSRLNQTLNTPAISTLFFLAEQIDWMNANGGLQWADQRTKAASGHIYDWADNSSYATPFVTNPEHRSQVVTTIDFDESVDAAEVAKILRANGIVDTEPYRKLGRNQLRVATFTATELSDVQKLTQAIDYVVANLG</sequence>
<dbReference type="GO" id="GO:0006564">
    <property type="term" value="P:L-serine biosynthetic process"/>
    <property type="evidence" value="ECO:0007669"/>
    <property type="project" value="UniProtKB-KW"/>
</dbReference>
<dbReference type="Pfam" id="PF00266">
    <property type="entry name" value="Aminotran_5"/>
    <property type="match status" value="1"/>
</dbReference>
<dbReference type="InterPro" id="IPR015421">
    <property type="entry name" value="PyrdxlP-dep_Trfase_major"/>
</dbReference>
<keyword evidence="5" id="KW-0963">Cytoplasm</keyword>
<keyword evidence="6" id="KW-0032">Aminotransferase</keyword>
<evidence type="ECO:0000256" key="3">
    <source>
        <dbReference type="ARBA" id="ARBA00006904"/>
    </source>
</evidence>
<evidence type="ECO:0000259" key="12">
    <source>
        <dbReference type="Pfam" id="PF00266"/>
    </source>
</evidence>
<dbReference type="GO" id="GO:0019265">
    <property type="term" value="P:glycine biosynthetic process, by transamination of glyoxylate"/>
    <property type="evidence" value="ECO:0007669"/>
    <property type="project" value="TreeGrafter"/>
</dbReference>
<evidence type="ECO:0000256" key="4">
    <source>
        <dbReference type="ARBA" id="ARBA00013030"/>
    </source>
</evidence>
<comment type="cofactor">
    <cofactor evidence="1">
        <name>pyridoxal 5'-phosphate</name>
        <dbReference type="ChEBI" id="CHEBI:597326"/>
    </cofactor>
</comment>
<evidence type="ECO:0000313" key="13">
    <source>
        <dbReference type="EMBL" id="CAB4684245.1"/>
    </source>
</evidence>
<evidence type="ECO:0000256" key="11">
    <source>
        <dbReference type="ARBA" id="ARBA00023299"/>
    </source>
</evidence>
<evidence type="ECO:0000256" key="1">
    <source>
        <dbReference type="ARBA" id="ARBA00001933"/>
    </source>
</evidence>
<comment type="similarity">
    <text evidence="3">Belongs to the class-V pyridoxal-phosphate-dependent aminotransferase family. SerC subfamily.</text>
</comment>
<dbReference type="InterPro" id="IPR015424">
    <property type="entry name" value="PyrdxlP-dep_Trfase"/>
</dbReference>
<dbReference type="SUPFAM" id="SSF53383">
    <property type="entry name" value="PLP-dependent transferases"/>
    <property type="match status" value="1"/>
</dbReference>
<dbReference type="NCBIfam" id="TIGR01366">
    <property type="entry name" value="serC_3"/>
    <property type="match status" value="1"/>
</dbReference>
<keyword evidence="11" id="KW-0718">Serine biosynthesis</keyword>
<keyword evidence="8" id="KW-0808">Transferase</keyword>
<evidence type="ECO:0000256" key="5">
    <source>
        <dbReference type="ARBA" id="ARBA00022490"/>
    </source>
</evidence>
<dbReference type="AlphaFoldDB" id="A0A6J6NHZ8"/>
<keyword evidence="7" id="KW-0028">Amino-acid biosynthesis</keyword>
<name>A0A6J6NHZ8_9ZZZZ</name>
<evidence type="ECO:0000256" key="6">
    <source>
        <dbReference type="ARBA" id="ARBA00022576"/>
    </source>
</evidence>
<protein>
    <recommendedName>
        <fullName evidence="4">phosphoserine transaminase</fullName>
        <ecNumber evidence="4">2.6.1.52</ecNumber>
    </recommendedName>
</protein>
<dbReference type="PANTHER" id="PTHR21152">
    <property type="entry name" value="AMINOTRANSFERASE CLASS V"/>
    <property type="match status" value="1"/>
</dbReference>
<evidence type="ECO:0000256" key="2">
    <source>
        <dbReference type="ARBA" id="ARBA00005099"/>
    </source>
</evidence>
<dbReference type="GO" id="GO:0008615">
    <property type="term" value="P:pyridoxine biosynthetic process"/>
    <property type="evidence" value="ECO:0007669"/>
    <property type="project" value="UniProtKB-KW"/>
</dbReference>
<dbReference type="InterPro" id="IPR022278">
    <property type="entry name" value="Pser_aminoTfrase"/>
</dbReference>
<evidence type="ECO:0000256" key="9">
    <source>
        <dbReference type="ARBA" id="ARBA00022898"/>
    </source>
</evidence>